<evidence type="ECO:0000313" key="1">
    <source>
        <dbReference type="EMBL" id="TPH20106.1"/>
    </source>
</evidence>
<accession>A0A502L8W3</accession>
<proteinExistence type="predicted"/>
<organism evidence="1 2">
    <name type="scientific">Haemophilus haemolyticus</name>
    <dbReference type="NCBI Taxonomy" id="726"/>
    <lineage>
        <taxon>Bacteria</taxon>
        <taxon>Pseudomonadati</taxon>
        <taxon>Pseudomonadota</taxon>
        <taxon>Gammaproteobacteria</taxon>
        <taxon>Pasteurellales</taxon>
        <taxon>Pasteurellaceae</taxon>
        <taxon>Haemophilus</taxon>
    </lineage>
</organism>
<dbReference type="AlphaFoldDB" id="A0A502L8W3"/>
<evidence type="ECO:0000313" key="2">
    <source>
        <dbReference type="Proteomes" id="UP000316282"/>
    </source>
</evidence>
<dbReference type="Proteomes" id="UP000316282">
    <property type="component" value="Unassembled WGS sequence"/>
</dbReference>
<sequence>MSKPRGKYINTSEDWELKHFLSKHGYRETKDNQTQLIEIIDKVKDKLGLKNSENLSHEQIDKYHEKFPNTFSKLEKNSSK</sequence>
<name>A0A502L8W3_HAEHA</name>
<dbReference type="RefSeq" id="WP_048953244.1">
    <property type="nucleotide sequence ID" value="NZ_SDPD01000012.1"/>
</dbReference>
<protein>
    <submittedName>
        <fullName evidence="1">Uncharacterized protein</fullName>
    </submittedName>
</protein>
<dbReference type="EMBL" id="SDPD01000012">
    <property type="protein sequence ID" value="TPH20106.1"/>
    <property type="molecule type" value="Genomic_DNA"/>
</dbReference>
<gene>
    <name evidence="1" type="ORF">EUX52_09215</name>
</gene>
<reference evidence="1 2" key="1">
    <citation type="submission" date="2019-01" db="EMBL/GenBank/DDBJ databases">
        <title>Comparative genomic analysis identifies haemin-independent Haemophilus haemolyticus: a formal re-classification of Haemophilus intermedius.</title>
        <authorList>
            <person name="Harris T.M."/>
            <person name="Price E.P."/>
            <person name="Sarovich D.S."/>
            <person name="Norskov-Lauritsen N."/>
            <person name="Beissbarth J."/>
            <person name="Chang A.B."/>
            <person name="Smith-Vaughan H.C."/>
        </authorList>
    </citation>
    <scope>NUCLEOTIDE SEQUENCE [LARGE SCALE GENOMIC DNA]</scope>
    <source>
        <strain evidence="1 2">60982 B Hi-1</strain>
    </source>
</reference>
<comment type="caution">
    <text evidence="1">The sequence shown here is derived from an EMBL/GenBank/DDBJ whole genome shotgun (WGS) entry which is preliminary data.</text>
</comment>